<dbReference type="EMBL" id="MN739542">
    <property type="protein sequence ID" value="QHT12179.1"/>
    <property type="molecule type" value="Genomic_DNA"/>
</dbReference>
<dbReference type="AlphaFoldDB" id="A0A6C0D8B8"/>
<accession>A0A6C0D8B8</accession>
<organism evidence="1">
    <name type="scientific">viral metagenome</name>
    <dbReference type="NCBI Taxonomy" id="1070528"/>
    <lineage>
        <taxon>unclassified sequences</taxon>
        <taxon>metagenomes</taxon>
        <taxon>organismal metagenomes</taxon>
    </lineage>
</organism>
<proteinExistence type="predicted"/>
<sequence length="407" mass="48253">MYTSNFYRTDEVCAALQYTISNRRYKESIFWVKELLESKEYEKIFETLFITWFHNIGLGNIEVLSKILNINTQCEDDVYNLVYGMSLLKDSMRNCTLPVMFLYGISNPKYKNRNVYFQLPNELIQEDPKVDTFIRATLLGKYLEAWLLYQTINTKNIINKIISIKFKNNDIIQTINDLQSAELHEAYKMCALLGVLCCKEDTLLKSAGSIRCINEETRKIVYEYEALIGKRKRRALTIPKDCLYGKTKRGTMTYNDSNVHELYDPEYIIENSKIFDTVLENYGSYEAFVEDTDSLDKFMNWYFPDDIPDEWSRADQEKSHGCGVNQLSDKPLFRRYFMRYVDLKSNCMIWDKETIVCNAIQQIQDEFDDFYIEKKLLHKYNEKKQMLEQESNVWNLRSLKYILSSIE</sequence>
<name>A0A6C0D8B8_9ZZZZ</name>
<reference evidence="1" key="1">
    <citation type="journal article" date="2020" name="Nature">
        <title>Giant virus diversity and host interactions through global metagenomics.</title>
        <authorList>
            <person name="Schulz F."/>
            <person name="Roux S."/>
            <person name="Paez-Espino D."/>
            <person name="Jungbluth S."/>
            <person name="Walsh D.A."/>
            <person name="Denef V.J."/>
            <person name="McMahon K.D."/>
            <person name="Konstantinidis K.T."/>
            <person name="Eloe-Fadrosh E.A."/>
            <person name="Kyrpides N.C."/>
            <person name="Woyke T."/>
        </authorList>
    </citation>
    <scope>NUCLEOTIDE SEQUENCE</scope>
    <source>
        <strain evidence="1">GVMAG-M-3300023174-129</strain>
    </source>
</reference>
<evidence type="ECO:0000313" key="1">
    <source>
        <dbReference type="EMBL" id="QHT12179.1"/>
    </source>
</evidence>
<protein>
    <submittedName>
        <fullName evidence="1">Uncharacterized protein</fullName>
    </submittedName>
</protein>